<sequence>MIMPLKSLSTLGGALLLAGCTAMMQSNAPREPAPPPPRVTEGGDACGAGRVQDRVGRHYDESLGDSIRSESGAGVLRVMRPGEAHTLEYRGDRLNVRLDEDGVITAIGCG</sequence>
<dbReference type="Proteomes" id="UP001244242">
    <property type="component" value="Unassembled WGS sequence"/>
</dbReference>
<evidence type="ECO:0000256" key="1">
    <source>
        <dbReference type="SAM" id="MobiDB-lite"/>
    </source>
</evidence>
<dbReference type="RefSeq" id="WP_282720006.1">
    <property type="nucleotide sequence ID" value="NZ_JASCQO010000008.1"/>
</dbReference>
<organism evidence="3 4">
    <name type="scientific">Halomonas kalidii</name>
    <dbReference type="NCBI Taxonomy" id="3043293"/>
    <lineage>
        <taxon>Bacteria</taxon>
        <taxon>Pseudomonadati</taxon>
        <taxon>Pseudomonadota</taxon>
        <taxon>Gammaproteobacteria</taxon>
        <taxon>Oceanospirillales</taxon>
        <taxon>Halomonadaceae</taxon>
        <taxon>Halomonas</taxon>
    </lineage>
</organism>
<keyword evidence="2" id="KW-0732">Signal</keyword>
<protein>
    <submittedName>
        <fullName evidence="3">I78 family peptidase inhibitor</fullName>
    </submittedName>
</protein>
<dbReference type="Gene3D" id="3.30.10.10">
    <property type="entry name" value="Trypsin Inhibitor V, subunit A"/>
    <property type="match status" value="1"/>
</dbReference>
<gene>
    <name evidence="3" type="ORF">QLQ84_01420</name>
</gene>
<name>A0ABT6VFG1_9GAMM</name>
<proteinExistence type="predicted"/>
<feature type="region of interest" description="Disordered" evidence="1">
    <location>
        <begin position="26"/>
        <end position="49"/>
    </location>
</feature>
<evidence type="ECO:0000313" key="3">
    <source>
        <dbReference type="EMBL" id="MDI5932440.1"/>
    </source>
</evidence>
<evidence type="ECO:0000313" key="4">
    <source>
        <dbReference type="Proteomes" id="UP001244242"/>
    </source>
</evidence>
<feature type="signal peptide" evidence="2">
    <location>
        <begin position="1"/>
        <end position="28"/>
    </location>
</feature>
<dbReference type="PROSITE" id="PS51257">
    <property type="entry name" value="PROKAR_LIPOPROTEIN"/>
    <property type="match status" value="1"/>
</dbReference>
<dbReference type="Pfam" id="PF11720">
    <property type="entry name" value="Inhibitor_I78"/>
    <property type="match status" value="1"/>
</dbReference>
<feature type="chain" id="PRO_5045880150" evidence="2">
    <location>
        <begin position="29"/>
        <end position="110"/>
    </location>
</feature>
<accession>A0ABT6VFG1</accession>
<dbReference type="EMBL" id="JASCQO010000008">
    <property type="protein sequence ID" value="MDI5932440.1"/>
    <property type="molecule type" value="Genomic_DNA"/>
</dbReference>
<keyword evidence="4" id="KW-1185">Reference proteome</keyword>
<comment type="caution">
    <text evidence="3">The sequence shown here is derived from an EMBL/GenBank/DDBJ whole genome shotgun (WGS) entry which is preliminary data.</text>
</comment>
<evidence type="ECO:0000256" key="2">
    <source>
        <dbReference type="SAM" id="SignalP"/>
    </source>
</evidence>
<reference evidence="3 4" key="1">
    <citation type="submission" date="2023-04" db="EMBL/GenBank/DDBJ databases">
        <title>Halomonas strains isolated from rhizosphere soil.</title>
        <authorList>
            <person name="Xu L."/>
            <person name="Sun J.-Q."/>
        </authorList>
    </citation>
    <scope>NUCLEOTIDE SEQUENCE [LARGE SCALE GENOMIC DNA]</scope>
    <source>
        <strain evidence="3 4">LN1S58</strain>
    </source>
</reference>
<dbReference type="InterPro" id="IPR021719">
    <property type="entry name" value="Prot_inh_I78"/>
</dbReference>